<evidence type="ECO:0000313" key="6">
    <source>
        <dbReference type="Proteomes" id="UP001218218"/>
    </source>
</evidence>
<organism evidence="5 6">
    <name type="scientific">Mycena albidolilacea</name>
    <dbReference type="NCBI Taxonomy" id="1033008"/>
    <lineage>
        <taxon>Eukaryota</taxon>
        <taxon>Fungi</taxon>
        <taxon>Dikarya</taxon>
        <taxon>Basidiomycota</taxon>
        <taxon>Agaricomycotina</taxon>
        <taxon>Agaricomycetes</taxon>
        <taxon>Agaricomycetidae</taxon>
        <taxon>Agaricales</taxon>
        <taxon>Marasmiineae</taxon>
        <taxon>Mycenaceae</taxon>
        <taxon>Mycena</taxon>
    </lineage>
</organism>
<dbReference type="SUPFAM" id="SSF54928">
    <property type="entry name" value="RNA-binding domain, RBD"/>
    <property type="match status" value="1"/>
</dbReference>
<dbReference type="Pfam" id="PF19977">
    <property type="entry name" value="xRRM"/>
    <property type="match status" value="1"/>
</dbReference>
<dbReference type="AlphaFoldDB" id="A0AAD7ADK8"/>
<gene>
    <name evidence="5" type="ORF">DFH08DRAFT_1076830</name>
</gene>
<dbReference type="InterPro" id="IPR035979">
    <property type="entry name" value="RBD_domain_sf"/>
</dbReference>
<sequence>MSAFAFVPRKVAKSLKPPPDSGAASSSKADEAASAVTKGKTRELPPVEVSHPEPAAKPQFSDEDLTLLLCLSLSKYRLWSDPDLRRNIEWSSRAWSNDGFFPLSYVLDYSCPLSSTRASEPVVVKALRTHAADLVDVRMTIPSGEDHPNGRKRGNFEIRPKFWDDDAVYPVSREGWENRTVYVENVPVKYKTLASFLRFILGLLAPANGAASNHNRVQGISVPPHHSDAPGTEPKLKSFALVTFASTTDAESLLAVWPWSRRKQTARTDEFPSIASEAMQFGFRALSKARWDELNAEYLAYRTRILADIAPAEPDVPGPSALPEPKRRVSPARDIVAPPPTNMSYPQNCLVFVRNIHPETNKTTLRTFFAKAVEVKEAIDYVDFNKGMDSCYLRLTTAAHAKNLVEHFAQNLTIHAGGLDDSGSNRLTGEGVKPVDAELVLGKREEVYWEKVPQKVCLQAVQKALGLESAPVENEPVSGEGRQRQRKKQKQKR</sequence>
<dbReference type="Proteomes" id="UP001218218">
    <property type="component" value="Unassembled WGS sequence"/>
</dbReference>
<feature type="compositionally biased region" description="Basic residues" evidence="3">
    <location>
        <begin position="484"/>
        <end position="493"/>
    </location>
</feature>
<feature type="compositionally biased region" description="Low complexity" evidence="3">
    <location>
        <begin position="21"/>
        <end position="35"/>
    </location>
</feature>
<dbReference type="GO" id="GO:0070034">
    <property type="term" value="F:telomerase RNA binding"/>
    <property type="evidence" value="ECO:0007669"/>
    <property type="project" value="InterPro"/>
</dbReference>
<dbReference type="GO" id="GO:1990904">
    <property type="term" value="C:ribonucleoprotein complex"/>
    <property type="evidence" value="ECO:0007669"/>
    <property type="project" value="UniProtKB-UniRule"/>
</dbReference>
<evidence type="ECO:0000256" key="2">
    <source>
        <dbReference type="PROSITE-ProRule" id="PRU01288"/>
    </source>
</evidence>
<keyword evidence="1 2" id="KW-0694">RNA-binding</keyword>
<dbReference type="EMBL" id="JARIHO010000009">
    <property type="protein sequence ID" value="KAJ7355840.1"/>
    <property type="molecule type" value="Genomic_DNA"/>
</dbReference>
<evidence type="ECO:0000256" key="3">
    <source>
        <dbReference type="SAM" id="MobiDB-lite"/>
    </source>
</evidence>
<evidence type="ECO:0000256" key="1">
    <source>
        <dbReference type="ARBA" id="ARBA00022884"/>
    </source>
</evidence>
<dbReference type="InterPro" id="IPR012677">
    <property type="entry name" value="Nucleotide-bd_a/b_plait_sf"/>
</dbReference>
<evidence type="ECO:0000313" key="5">
    <source>
        <dbReference type="EMBL" id="KAJ7355840.1"/>
    </source>
</evidence>
<protein>
    <recommendedName>
        <fullName evidence="4">XRRM domain-containing protein</fullName>
    </recommendedName>
</protein>
<reference evidence="5" key="1">
    <citation type="submission" date="2023-03" db="EMBL/GenBank/DDBJ databases">
        <title>Massive genome expansion in bonnet fungi (Mycena s.s.) driven by repeated elements and novel gene families across ecological guilds.</title>
        <authorList>
            <consortium name="Lawrence Berkeley National Laboratory"/>
            <person name="Harder C.B."/>
            <person name="Miyauchi S."/>
            <person name="Viragh M."/>
            <person name="Kuo A."/>
            <person name="Thoen E."/>
            <person name="Andreopoulos B."/>
            <person name="Lu D."/>
            <person name="Skrede I."/>
            <person name="Drula E."/>
            <person name="Henrissat B."/>
            <person name="Morin E."/>
            <person name="Kohler A."/>
            <person name="Barry K."/>
            <person name="LaButti K."/>
            <person name="Morin E."/>
            <person name="Salamov A."/>
            <person name="Lipzen A."/>
            <person name="Mereny Z."/>
            <person name="Hegedus B."/>
            <person name="Baldrian P."/>
            <person name="Stursova M."/>
            <person name="Weitz H."/>
            <person name="Taylor A."/>
            <person name="Grigoriev I.V."/>
            <person name="Nagy L.G."/>
            <person name="Martin F."/>
            <person name="Kauserud H."/>
        </authorList>
    </citation>
    <scope>NUCLEOTIDE SEQUENCE</scope>
    <source>
        <strain evidence="5">CBHHK002</strain>
    </source>
</reference>
<proteinExistence type="predicted"/>
<evidence type="ECO:0000259" key="4">
    <source>
        <dbReference type="PROSITE" id="PS51939"/>
    </source>
</evidence>
<dbReference type="CDD" id="cd00590">
    <property type="entry name" value="RRM_SF"/>
    <property type="match status" value="1"/>
</dbReference>
<feature type="domain" description="XRRM" evidence="4">
    <location>
        <begin position="344"/>
        <end position="493"/>
    </location>
</feature>
<dbReference type="GO" id="GO:1904868">
    <property type="term" value="P:telomerase catalytic core complex assembly"/>
    <property type="evidence" value="ECO:0007669"/>
    <property type="project" value="InterPro"/>
</dbReference>
<comment type="caution">
    <text evidence="5">The sequence shown here is derived from an EMBL/GenBank/DDBJ whole genome shotgun (WGS) entry which is preliminary data.</text>
</comment>
<dbReference type="Gene3D" id="3.30.70.330">
    <property type="match status" value="1"/>
</dbReference>
<dbReference type="InterPro" id="IPR045537">
    <property type="entry name" value="Lar7_xRRM"/>
</dbReference>
<feature type="region of interest" description="Disordered" evidence="3">
    <location>
        <begin position="469"/>
        <end position="493"/>
    </location>
</feature>
<feature type="region of interest" description="Disordered" evidence="3">
    <location>
        <begin position="13"/>
        <end position="58"/>
    </location>
</feature>
<dbReference type="PROSITE" id="PS51939">
    <property type="entry name" value="XRRM"/>
    <property type="match status" value="1"/>
</dbReference>
<dbReference type="InterPro" id="IPR014886">
    <property type="entry name" value="La_xRRM"/>
</dbReference>
<accession>A0AAD7ADK8</accession>
<name>A0AAD7ADK8_9AGAR</name>
<keyword evidence="6" id="KW-1185">Reference proteome</keyword>